<reference evidence="2" key="1">
    <citation type="submission" date="2023-03" db="EMBL/GenBank/DDBJ databases">
        <title>Edaphobacter sp.</title>
        <authorList>
            <person name="Huber K.J."/>
            <person name="Papendorf J."/>
            <person name="Pilke C."/>
            <person name="Bunk B."/>
            <person name="Sproeer C."/>
            <person name="Pester M."/>
        </authorList>
    </citation>
    <scope>NUCLEOTIDE SEQUENCE</scope>
    <source>
        <strain evidence="2">DSM 110680</strain>
    </source>
</reference>
<sequence>MTLSYRIFVPALAKPFYLLGKGRIGSWDPALFGMLVAASILSASTAIAVIAIGIRNKFSYTTSLVGGMLFLFNFSVSNWNLSGYVDSGEAFFLAMVIWSLLSERWFLLPVWAIPGSLSKDTFAPFAFLFAVIWWANDRPFRASRAIWIGGLGVLSCMAVLVSLNPPHGLFFGGLSYSLEMRRYHDVGFLKALLRCLTAREFWFVFVWLMPLGLVRIHRMDRRWIWATSGAFFLAMIFGAYNDALGNTARAFFNIAGPLLSLAAADLLTMPKP</sequence>
<proteinExistence type="predicted"/>
<protein>
    <submittedName>
        <fullName evidence="2">Uncharacterized protein</fullName>
    </submittedName>
</protein>
<name>A0AAU7DEZ5_9BACT</name>
<evidence type="ECO:0000313" key="2">
    <source>
        <dbReference type="EMBL" id="XBH15722.1"/>
    </source>
</evidence>
<gene>
    <name evidence="2" type="ORF">P8935_14200</name>
</gene>
<evidence type="ECO:0000256" key="1">
    <source>
        <dbReference type="SAM" id="Phobius"/>
    </source>
</evidence>
<dbReference type="RefSeq" id="WP_348260956.1">
    <property type="nucleotide sequence ID" value="NZ_CP121196.1"/>
</dbReference>
<dbReference type="EMBL" id="CP121196">
    <property type="protein sequence ID" value="XBH15722.1"/>
    <property type="molecule type" value="Genomic_DNA"/>
</dbReference>
<keyword evidence="1" id="KW-0472">Membrane</keyword>
<keyword evidence="1" id="KW-0812">Transmembrane</keyword>
<organism evidence="2">
    <name type="scientific">Telmatobacter sp. DSM 110680</name>
    <dbReference type="NCBI Taxonomy" id="3036704"/>
    <lineage>
        <taxon>Bacteria</taxon>
        <taxon>Pseudomonadati</taxon>
        <taxon>Acidobacteriota</taxon>
        <taxon>Terriglobia</taxon>
        <taxon>Terriglobales</taxon>
        <taxon>Acidobacteriaceae</taxon>
        <taxon>Telmatobacter</taxon>
    </lineage>
</organism>
<keyword evidence="1" id="KW-1133">Transmembrane helix</keyword>
<feature type="transmembrane region" description="Helical" evidence="1">
    <location>
        <begin position="58"/>
        <end position="76"/>
    </location>
</feature>
<feature type="transmembrane region" description="Helical" evidence="1">
    <location>
        <begin position="191"/>
        <end position="211"/>
    </location>
</feature>
<feature type="transmembrane region" description="Helical" evidence="1">
    <location>
        <begin position="121"/>
        <end position="136"/>
    </location>
</feature>
<feature type="transmembrane region" description="Helical" evidence="1">
    <location>
        <begin position="148"/>
        <end position="171"/>
    </location>
</feature>
<accession>A0AAU7DEZ5</accession>
<feature type="transmembrane region" description="Helical" evidence="1">
    <location>
        <begin position="223"/>
        <end position="241"/>
    </location>
</feature>
<dbReference type="AlphaFoldDB" id="A0AAU7DEZ5"/>
<feature type="transmembrane region" description="Helical" evidence="1">
    <location>
        <begin position="30"/>
        <end position="52"/>
    </location>
</feature>